<reference evidence="9" key="2">
    <citation type="journal article" date="2021" name="PeerJ">
        <title>Extensive microbial diversity within the chicken gut microbiome revealed by metagenomics and culture.</title>
        <authorList>
            <person name="Gilroy R."/>
            <person name="Ravi A."/>
            <person name="Getino M."/>
            <person name="Pursley I."/>
            <person name="Horton D.L."/>
            <person name="Alikhan N.F."/>
            <person name="Baker D."/>
            <person name="Gharbi K."/>
            <person name="Hall N."/>
            <person name="Watson M."/>
            <person name="Adriaenssens E.M."/>
            <person name="Foster-Nyarko E."/>
            <person name="Jarju S."/>
            <person name="Secka A."/>
            <person name="Antonio M."/>
            <person name="Oren A."/>
            <person name="Chaudhuri R.R."/>
            <person name="La Ragione R."/>
            <person name="Hildebrand F."/>
            <person name="Pallen M.J."/>
        </authorList>
    </citation>
    <scope>NUCLEOTIDE SEQUENCE</scope>
    <source>
        <strain evidence="9">CHK191-8634</strain>
    </source>
</reference>
<dbReference type="CDD" id="cd06261">
    <property type="entry name" value="TM_PBP2"/>
    <property type="match status" value="1"/>
</dbReference>
<dbReference type="SUPFAM" id="SSF161098">
    <property type="entry name" value="MetI-like"/>
    <property type="match status" value="1"/>
</dbReference>
<comment type="caution">
    <text evidence="9">The sequence shown here is derived from an EMBL/GenBank/DDBJ whole genome shotgun (WGS) entry which is preliminary data.</text>
</comment>
<evidence type="ECO:0000256" key="2">
    <source>
        <dbReference type="ARBA" id="ARBA00022448"/>
    </source>
</evidence>
<keyword evidence="6 7" id="KW-0472">Membrane</keyword>
<evidence type="ECO:0000313" key="10">
    <source>
        <dbReference type="Proteomes" id="UP000824073"/>
    </source>
</evidence>
<feature type="transmembrane region" description="Helical" evidence="7">
    <location>
        <begin position="24"/>
        <end position="49"/>
    </location>
</feature>
<accession>A0A9D1LLI5</accession>
<evidence type="ECO:0000256" key="7">
    <source>
        <dbReference type="RuleBase" id="RU363032"/>
    </source>
</evidence>
<dbReference type="InterPro" id="IPR000515">
    <property type="entry name" value="MetI-like"/>
</dbReference>
<dbReference type="Gene3D" id="1.10.3720.10">
    <property type="entry name" value="MetI-like"/>
    <property type="match status" value="1"/>
</dbReference>
<evidence type="ECO:0000256" key="4">
    <source>
        <dbReference type="ARBA" id="ARBA00022692"/>
    </source>
</evidence>
<evidence type="ECO:0000256" key="6">
    <source>
        <dbReference type="ARBA" id="ARBA00023136"/>
    </source>
</evidence>
<comment type="similarity">
    <text evidence="7">Belongs to the binding-protein-dependent transport system permease family.</text>
</comment>
<organism evidence="9 10">
    <name type="scientific">Candidatus Ventrousia excrementavium</name>
    <dbReference type="NCBI Taxonomy" id="2840961"/>
    <lineage>
        <taxon>Bacteria</taxon>
        <taxon>Bacillati</taxon>
        <taxon>Bacillota</taxon>
        <taxon>Clostridia</taxon>
        <taxon>Eubacteriales</taxon>
        <taxon>Clostridiaceae</taxon>
        <taxon>Clostridiaceae incertae sedis</taxon>
        <taxon>Candidatus Ventrousia</taxon>
    </lineage>
</organism>
<dbReference type="PROSITE" id="PS50928">
    <property type="entry name" value="ABC_TM1"/>
    <property type="match status" value="1"/>
</dbReference>
<dbReference type="GO" id="GO:0055085">
    <property type="term" value="P:transmembrane transport"/>
    <property type="evidence" value="ECO:0007669"/>
    <property type="project" value="InterPro"/>
</dbReference>
<evidence type="ECO:0000259" key="8">
    <source>
        <dbReference type="PROSITE" id="PS50928"/>
    </source>
</evidence>
<evidence type="ECO:0000256" key="1">
    <source>
        <dbReference type="ARBA" id="ARBA00004651"/>
    </source>
</evidence>
<keyword evidence="4 7" id="KW-0812">Transmembrane</keyword>
<evidence type="ECO:0000313" key="9">
    <source>
        <dbReference type="EMBL" id="HIU43451.1"/>
    </source>
</evidence>
<dbReference type="AlphaFoldDB" id="A0A9D1LLI5"/>
<gene>
    <name evidence="9" type="ORF">IAB67_04055</name>
</gene>
<dbReference type="InterPro" id="IPR035906">
    <property type="entry name" value="MetI-like_sf"/>
</dbReference>
<proteinExistence type="inferred from homology"/>
<reference evidence="9" key="1">
    <citation type="submission" date="2020-10" db="EMBL/GenBank/DDBJ databases">
        <authorList>
            <person name="Gilroy R."/>
        </authorList>
    </citation>
    <scope>NUCLEOTIDE SEQUENCE</scope>
    <source>
        <strain evidence="9">CHK191-8634</strain>
    </source>
</reference>
<feature type="transmembrane region" description="Helical" evidence="7">
    <location>
        <begin position="84"/>
        <end position="106"/>
    </location>
</feature>
<dbReference type="EMBL" id="DVMR01000035">
    <property type="protein sequence ID" value="HIU43451.1"/>
    <property type="molecule type" value="Genomic_DNA"/>
</dbReference>
<dbReference type="Pfam" id="PF00528">
    <property type="entry name" value="BPD_transp_1"/>
    <property type="match status" value="1"/>
</dbReference>
<feature type="transmembrane region" description="Helical" evidence="7">
    <location>
        <begin position="118"/>
        <end position="138"/>
    </location>
</feature>
<evidence type="ECO:0000256" key="5">
    <source>
        <dbReference type="ARBA" id="ARBA00022989"/>
    </source>
</evidence>
<dbReference type="PANTHER" id="PTHR30193">
    <property type="entry name" value="ABC TRANSPORTER PERMEASE PROTEIN"/>
    <property type="match status" value="1"/>
</dbReference>
<dbReference type="PANTHER" id="PTHR30193:SF1">
    <property type="entry name" value="ABC TRANSPORTER PERMEASE PROTEIN YESP-RELATED"/>
    <property type="match status" value="1"/>
</dbReference>
<feature type="transmembrane region" description="Helical" evidence="7">
    <location>
        <begin position="274"/>
        <end position="293"/>
    </location>
</feature>
<keyword evidence="3" id="KW-1003">Cell membrane</keyword>
<feature type="domain" description="ABC transmembrane type-1" evidence="8">
    <location>
        <begin position="81"/>
        <end position="292"/>
    </location>
</feature>
<keyword evidence="5 7" id="KW-1133">Transmembrane helix</keyword>
<sequence length="310" mass="34987">MKGKTIIKPLRKLRHKRLGHTPRFFLWISPWVIGFVLLTLLPLLGSLYISFTEWKIVSDPVWVGLANYKELFTEEIFLKSLRVTFQYCAMTIPINMVLSLATAMLLNGDLPYSGILRTIYYMPCVVSSVAAALLWSYIFNYRFGLVNQLLSLIGVQGPNWLGDERWSLIALAIMSLWGIGGGIVIYLAGLQTVPRHLHEAALLAGAGWWRRLFTITLPSMSPILLFQLLTNIIGGLQTFTSGYLITDGGPNNSTMFYALYLYKNAFLYHKMGKACAMAWILFIIIMVLSFLVMKVSAPMVYYENDGGDED</sequence>
<dbReference type="InterPro" id="IPR051393">
    <property type="entry name" value="ABC_transporter_permease"/>
</dbReference>
<dbReference type="Proteomes" id="UP000824073">
    <property type="component" value="Unassembled WGS sequence"/>
</dbReference>
<keyword evidence="2 7" id="KW-0813">Transport</keyword>
<dbReference type="GO" id="GO:0005886">
    <property type="term" value="C:plasma membrane"/>
    <property type="evidence" value="ECO:0007669"/>
    <property type="project" value="UniProtKB-SubCell"/>
</dbReference>
<comment type="subcellular location">
    <subcellularLocation>
        <location evidence="1 7">Cell membrane</location>
        <topology evidence="1 7">Multi-pass membrane protein</topology>
    </subcellularLocation>
</comment>
<protein>
    <submittedName>
        <fullName evidence="9">Sugar ABC transporter permease</fullName>
    </submittedName>
</protein>
<evidence type="ECO:0000256" key="3">
    <source>
        <dbReference type="ARBA" id="ARBA00022475"/>
    </source>
</evidence>
<name>A0A9D1LLI5_9CLOT</name>
<feature type="transmembrane region" description="Helical" evidence="7">
    <location>
        <begin position="166"/>
        <end position="188"/>
    </location>
</feature>